<keyword evidence="2" id="KW-1185">Reference proteome</keyword>
<dbReference type="Proteomes" id="UP000275078">
    <property type="component" value="Unassembled WGS sequence"/>
</dbReference>
<gene>
    <name evidence="1" type="ORF">BJ508DRAFT_362347</name>
</gene>
<name>A0A3N4I471_ASCIM</name>
<sequence>MARLSQKPGTSGIPVEIVGQIDDLLQDCSSYDALITKIKDDARYRTMLQQFPFPVLANIIHKEVEPYRDLSTPERYDQTQGENGRSIVLHALALVAMPMLGMNANFADLDKYLDAMFTTRFQDNKEQELRHWLSWLTASVNEDDKMFEQHNQVLHLEWDQTRAGCDASFFLSEAIVGMMIRNHEEFRGLFHDFVHDEKLRIKNSIVEAVCERFSYDEQQFEQKHPDVTKGWERPTSRAEEHRIFQAIYGLALFVDLHRLSLMGSIQASEHTGRLKVREIIYSAYSTIWQLENIQSVFDYLRRKLRDPLDAIVKEVQDHAVADMHHHFVFMDNIENLGSYDFELGYFSHLISAHGLYNFRKRYNTVPIPSDIVSEGNAARRMGAWPSVLGLETLKAEVHYAVQNGILLSLLNSGWHFSLFPGRGMWNGGRPIGFGTPYSLVTELRDFLTPPWCTEEQKRERLLRFTRPLRVRDNRHGQYYGIEDRNKATYGQMYWAMQICTGTNIDSEMEDAEREYCRGDVAIWDDERLRLWGFTAPDLVEIESPVGCNKGGYIRDRDNLEPRRLTTDEFWRLLPQFASSYPGIEKVYDTTVGWNSWTNSTKQEQNELEKFLYRNFAHKLFRIYDDYSNIIKNNPTTIQQEVRGPYEADIPDVVQEIVEQVLADCSSYDNLMQMLKGSSTMRMMIQQFPFAVLNLIIRKEIEAAIDWDEHGTTTPPPREPTFGQNGCSIILPALALVSMPVIGIGSSLGNYTYQTLYEMRRTRKKDSKEDELRSWLRAIGRMQNGNDARFIAHQRKVQDSSSDAFFFLTDHVIDRMLAHHGVFRSLYDDFVQGELARAQEVILEGSLAVWDAVPQDNRTKAHFLETFPQVSEATDRPVSETEKHRIMHGIYALAVVLDLHRVALMGNGASFSESRSFNDYGPSQLCQLKRTVRRIIWGSYKTIWQLEGVQTVFDYLRRKMVEPMDYICKALRTHSAYNTGHYMWNGISDTFQLGYFNHLISAHGLYNFRSRYDVPSIMLNDCNYREEAFTITSTNSARTIGDWPSSHGRSKLISEAFNAFNNDFLLSLLSAGFNFVLLPGRGYNSFGKGSSALKELQSLLNPPHWHLSEEEQIQSILRYAPPKRIIPFLWIDRREDDPETGFAWFEQGRMQWVLRCIGGETFEDDDSDGPGDINGGPRGDLVVWDEERLMGWGYDMPVIEFLETNYGNGELMLHGTKEFWDDWRKDREE</sequence>
<protein>
    <submittedName>
        <fullName evidence="1">Uncharacterized protein</fullName>
    </submittedName>
</protein>
<dbReference type="EMBL" id="ML119684">
    <property type="protein sequence ID" value="RPA80915.1"/>
    <property type="molecule type" value="Genomic_DNA"/>
</dbReference>
<proteinExistence type="predicted"/>
<accession>A0A3N4I471</accession>
<organism evidence="1 2">
    <name type="scientific">Ascobolus immersus RN42</name>
    <dbReference type="NCBI Taxonomy" id="1160509"/>
    <lineage>
        <taxon>Eukaryota</taxon>
        <taxon>Fungi</taxon>
        <taxon>Dikarya</taxon>
        <taxon>Ascomycota</taxon>
        <taxon>Pezizomycotina</taxon>
        <taxon>Pezizomycetes</taxon>
        <taxon>Pezizales</taxon>
        <taxon>Ascobolaceae</taxon>
        <taxon>Ascobolus</taxon>
    </lineage>
</organism>
<evidence type="ECO:0000313" key="2">
    <source>
        <dbReference type="Proteomes" id="UP000275078"/>
    </source>
</evidence>
<dbReference type="AlphaFoldDB" id="A0A3N4I471"/>
<reference evidence="1 2" key="1">
    <citation type="journal article" date="2018" name="Nat. Ecol. Evol.">
        <title>Pezizomycetes genomes reveal the molecular basis of ectomycorrhizal truffle lifestyle.</title>
        <authorList>
            <person name="Murat C."/>
            <person name="Payen T."/>
            <person name="Noel B."/>
            <person name="Kuo A."/>
            <person name="Morin E."/>
            <person name="Chen J."/>
            <person name="Kohler A."/>
            <person name="Krizsan K."/>
            <person name="Balestrini R."/>
            <person name="Da Silva C."/>
            <person name="Montanini B."/>
            <person name="Hainaut M."/>
            <person name="Levati E."/>
            <person name="Barry K.W."/>
            <person name="Belfiori B."/>
            <person name="Cichocki N."/>
            <person name="Clum A."/>
            <person name="Dockter R.B."/>
            <person name="Fauchery L."/>
            <person name="Guy J."/>
            <person name="Iotti M."/>
            <person name="Le Tacon F."/>
            <person name="Lindquist E.A."/>
            <person name="Lipzen A."/>
            <person name="Malagnac F."/>
            <person name="Mello A."/>
            <person name="Molinier V."/>
            <person name="Miyauchi S."/>
            <person name="Poulain J."/>
            <person name="Riccioni C."/>
            <person name="Rubini A."/>
            <person name="Sitrit Y."/>
            <person name="Splivallo R."/>
            <person name="Traeger S."/>
            <person name="Wang M."/>
            <person name="Zifcakova L."/>
            <person name="Wipf D."/>
            <person name="Zambonelli A."/>
            <person name="Paolocci F."/>
            <person name="Nowrousian M."/>
            <person name="Ottonello S."/>
            <person name="Baldrian P."/>
            <person name="Spatafora J.W."/>
            <person name="Henrissat B."/>
            <person name="Nagy L.G."/>
            <person name="Aury J.M."/>
            <person name="Wincker P."/>
            <person name="Grigoriev I.V."/>
            <person name="Bonfante P."/>
            <person name="Martin F.M."/>
        </authorList>
    </citation>
    <scope>NUCLEOTIDE SEQUENCE [LARGE SCALE GENOMIC DNA]</scope>
    <source>
        <strain evidence="1 2">RN42</strain>
    </source>
</reference>
<evidence type="ECO:0000313" key="1">
    <source>
        <dbReference type="EMBL" id="RPA80915.1"/>
    </source>
</evidence>